<gene>
    <name evidence="2" type="ORF">SAMN04487988_104116</name>
</gene>
<accession>A0A1I2S9C5</accession>
<dbReference type="RefSeq" id="WP_177188433.1">
    <property type="nucleotide sequence ID" value="NZ_FOPC01000004.1"/>
</dbReference>
<evidence type="ECO:0000313" key="2">
    <source>
        <dbReference type="EMBL" id="SFG47507.1"/>
    </source>
</evidence>
<dbReference type="SMART" id="SM00220">
    <property type="entry name" value="S_TKc"/>
    <property type="match status" value="1"/>
</dbReference>
<protein>
    <submittedName>
        <fullName evidence="2">Protein kinase domain-containing protein</fullName>
    </submittedName>
</protein>
<dbReference type="InterPro" id="IPR011009">
    <property type="entry name" value="Kinase-like_dom_sf"/>
</dbReference>
<sequence length="282" mass="32724">MNKDFLFRHFGLKIEDGKPIYQSDSKLILAGRSIHHGDLPVTLKFSKINFDLIDTYVKNFQGIAKLKSHPSILKHHEIFKIETFEIDFDLVEVLELVEPVHFSDVFNSGMSSGQLKRMITKLLEGFQFLHSNKVLHRDIKPDNLILCQEKEEYYFKIIDLDFLGGPENRILVTTPEFLAPEVNSYLDYNVKSEIWAIGLVLYLLFVGKMPFQTRKNELSLEEVKKEVINCDFEFSMLPMPLRIPVSLCLKKNPKDRIGSLGQLIFIMDPIYYMKSRLNSVFG</sequence>
<keyword evidence="2" id="KW-0418">Kinase</keyword>
<organism evidence="2 3">
    <name type="scientific">Algoriphagus hitonicola</name>
    <dbReference type="NCBI Taxonomy" id="435880"/>
    <lineage>
        <taxon>Bacteria</taxon>
        <taxon>Pseudomonadati</taxon>
        <taxon>Bacteroidota</taxon>
        <taxon>Cytophagia</taxon>
        <taxon>Cytophagales</taxon>
        <taxon>Cyclobacteriaceae</taxon>
        <taxon>Algoriphagus</taxon>
    </lineage>
</organism>
<evidence type="ECO:0000259" key="1">
    <source>
        <dbReference type="PROSITE" id="PS50011"/>
    </source>
</evidence>
<keyword evidence="3" id="KW-1185">Reference proteome</keyword>
<dbReference type="Pfam" id="PF00069">
    <property type="entry name" value="Pkinase"/>
    <property type="match status" value="1"/>
</dbReference>
<dbReference type="EMBL" id="FOPC01000004">
    <property type="protein sequence ID" value="SFG47507.1"/>
    <property type="molecule type" value="Genomic_DNA"/>
</dbReference>
<dbReference type="AlphaFoldDB" id="A0A1I2S9C5"/>
<dbReference type="PANTHER" id="PTHR24347">
    <property type="entry name" value="SERINE/THREONINE-PROTEIN KINASE"/>
    <property type="match status" value="1"/>
</dbReference>
<dbReference type="GO" id="GO:0005524">
    <property type="term" value="F:ATP binding"/>
    <property type="evidence" value="ECO:0007669"/>
    <property type="project" value="InterPro"/>
</dbReference>
<dbReference type="InterPro" id="IPR008271">
    <property type="entry name" value="Ser/Thr_kinase_AS"/>
</dbReference>
<dbReference type="PROSITE" id="PS00108">
    <property type="entry name" value="PROTEIN_KINASE_ST"/>
    <property type="match status" value="1"/>
</dbReference>
<evidence type="ECO:0000313" key="3">
    <source>
        <dbReference type="Proteomes" id="UP000199642"/>
    </source>
</evidence>
<dbReference type="GO" id="GO:0004672">
    <property type="term" value="F:protein kinase activity"/>
    <property type="evidence" value="ECO:0007669"/>
    <property type="project" value="InterPro"/>
</dbReference>
<keyword evidence="2" id="KW-0808">Transferase</keyword>
<name>A0A1I2S9C5_9BACT</name>
<dbReference type="SUPFAM" id="SSF56112">
    <property type="entry name" value="Protein kinase-like (PK-like)"/>
    <property type="match status" value="1"/>
</dbReference>
<dbReference type="InterPro" id="IPR000719">
    <property type="entry name" value="Prot_kinase_dom"/>
</dbReference>
<reference evidence="3" key="1">
    <citation type="submission" date="2016-10" db="EMBL/GenBank/DDBJ databases">
        <authorList>
            <person name="Varghese N."/>
            <person name="Submissions S."/>
        </authorList>
    </citation>
    <scope>NUCLEOTIDE SEQUENCE [LARGE SCALE GENOMIC DNA]</scope>
    <source>
        <strain evidence="3">DSM 19315</strain>
    </source>
</reference>
<dbReference type="PROSITE" id="PS50011">
    <property type="entry name" value="PROTEIN_KINASE_DOM"/>
    <property type="match status" value="1"/>
</dbReference>
<dbReference type="Proteomes" id="UP000199642">
    <property type="component" value="Unassembled WGS sequence"/>
</dbReference>
<dbReference type="STRING" id="435880.SAMN04487988_104116"/>
<feature type="domain" description="Protein kinase" evidence="1">
    <location>
        <begin position="1"/>
        <end position="271"/>
    </location>
</feature>
<proteinExistence type="predicted"/>
<dbReference type="Gene3D" id="1.10.510.10">
    <property type="entry name" value="Transferase(Phosphotransferase) domain 1"/>
    <property type="match status" value="1"/>
</dbReference>